<dbReference type="RefSeq" id="YP_009489694.1">
    <property type="nucleotide sequence ID" value="NC_037876.1"/>
</dbReference>
<feature type="transmembrane region" description="Helical" evidence="1">
    <location>
        <begin position="79"/>
        <end position="104"/>
    </location>
</feature>
<protein>
    <submittedName>
        <fullName evidence="2">NADH dehydrogenase subunit 6</fullName>
    </submittedName>
</protein>
<reference evidence="2" key="1">
    <citation type="journal article" date="2018" name="Mol. Phylogenet. Evol.">
        <title>Mitogenomics reveals phylogenetic relationships of caudofoveate aplacophoran molluscs.</title>
        <authorList>
            <person name="Mikkelsen N.T."/>
            <person name="Kocot K.M."/>
            <person name="Halanych K.M."/>
        </authorList>
    </citation>
    <scope>NUCLEOTIDE SEQUENCE</scope>
</reference>
<keyword evidence="1" id="KW-0472">Membrane</keyword>
<dbReference type="AlphaFoldDB" id="A0A343X867"/>
<organism evidence="2">
    <name type="scientific">Falcidens acutargatus</name>
    <dbReference type="NCBI Taxonomy" id="2079778"/>
    <lineage>
        <taxon>Eukaryota</taxon>
        <taxon>Metazoa</taxon>
        <taxon>Spiralia</taxon>
        <taxon>Lophotrochozoa</taxon>
        <taxon>Mollusca</taxon>
        <taxon>Aplacophora</taxon>
        <taxon>Caudofoveata</taxon>
        <taxon>Chaetodermatida</taxon>
        <taxon>Chaetodermatidae</taxon>
        <taxon>Falcidens</taxon>
    </lineage>
</organism>
<feature type="transmembrane region" description="Helical" evidence="1">
    <location>
        <begin position="124"/>
        <end position="144"/>
    </location>
</feature>
<keyword evidence="1" id="KW-1133">Transmembrane helix</keyword>
<name>A0A343X867_9MOLL</name>
<keyword evidence="2" id="KW-0496">Mitochondrion</keyword>
<proteinExistence type="predicted"/>
<evidence type="ECO:0000256" key="1">
    <source>
        <dbReference type="SAM" id="Phobius"/>
    </source>
</evidence>
<sequence>MSVVLLSVLAVLVLLFPLMLHPLSMGVMLMLAATTLSLLMGSLFSGWVGMVMFLIYVGGLLVMFVFVITFLSSATLTSISFLGGFISMIYLSLFIPDGSTLSLLVEKNSVPFSKMLMESSSTSMYVGAVSILFVLLSVVSYLSADPMKSLRGQQIYVYTWAKSSSCF</sequence>
<dbReference type="CTD" id="4541"/>
<dbReference type="EMBL" id="MF568514">
    <property type="protein sequence ID" value="AWH02126.1"/>
    <property type="molecule type" value="Genomic_DNA"/>
</dbReference>
<geneLocation type="mitochondrion" evidence="2"/>
<keyword evidence="1" id="KW-0812">Transmembrane</keyword>
<evidence type="ECO:0000313" key="2">
    <source>
        <dbReference type="EMBL" id="AWH02126.1"/>
    </source>
</evidence>
<gene>
    <name evidence="2" type="primary">ND6</name>
</gene>
<feature type="transmembrane region" description="Helical" evidence="1">
    <location>
        <begin position="48"/>
        <end position="72"/>
    </location>
</feature>
<accession>A0A343X867</accession>
<dbReference type="GeneID" id="36947681"/>